<dbReference type="GO" id="GO:0003700">
    <property type="term" value="F:DNA-binding transcription factor activity"/>
    <property type="evidence" value="ECO:0007669"/>
    <property type="project" value="InterPro"/>
</dbReference>
<dbReference type="PROSITE" id="PS50987">
    <property type="entry name" value="HTH_ARSR_2"/>
    <property type="match status" value="1"/>
</dbReference>
<dbReference type="InterPro" id="IPR036388">
    <property type="entry name" value="WH-like_DNA-bd_sf"/>
</dbReference>
<dbReference type="Proteomes" id="UP000824002">
    <property type="component" value="Unassembled WGS sequence"/>
</dbReference>
<dbReference type="GO" id="GO:0046686">
    <property type="term" value="P:response to cadmium ion"/>
    <property type="evidence" value="ECO:0007669"/>
    <property type="project" value="UniProtKB-KW"/>
</dbReference>
<organism evidence="6 7">
    <name type="scientific">Candidatus Merdivicinus excrementipullorum</name>
    <dbReference type="NCBI Taxonomy" id="2840867"/>
    <lineage>
        <taxon>Bacteria</taxon>
        <taxon>Bacillati</taxon>
        <taxon>Bacillota</taxon>
        <taxon>Clostridia</taxon>
        <taxon>Eubacteriales</taxon>
        <taxon>Oscillospiraceae</taxon>
        <taxon>Oscillospiraceae incertae sedis</taxon>
        <taxon>Candidatus Merdivicinus</taxon>
    </lineage>
</organism>
<dbReference type="EMBL" id="DVJP01000076">
    <property type="protein sequence ID" value="HIS77444.1"/>
    <property type="molecule type" value="Genomic_DNA"/>
</dbReference>
<dbReference type="Gene3D" id="1.10.10.10">
    <property type="entry name" value="Winged helix-like DNA-binding domain superfamily/Winged helix DNA-binding domain"/>
    <property type="match status" value="1"/>
</dbReference>
<dbReference type="AlphaFoldDB" id="A0A9D1FPR4"/>
<comment type="caution">
    <text evidence="6">The sequence shown here is derived from an EMBL/GenBank/DDBJ whole genome shotgun (WGS) entry which is preliminary data.</text>
</comment>
<dbReference type="InterPro" id="IPR018334">
    <property type="entry name" value="ArsR_HTH"/>
</dbReference>
<dbReference type="InterPro" id="IPR011991">
    <property type="entry name" value="ArsR-like_HTH"/>
</dbReference>
<dbReference type="GO" id="GO:0003677">
    <property type="term" value="F:DNA binding"/>
    <property type="evidence" value="ECO:0007669"/>
    <property type="project" value="UniProtKB-KW"/>
</dbReference>
<name>A0A9D1FPR4_9FIRM</name>
<protein>
    <submittedName>
        <fullName evidence="6">Winged helix-turn-helix transcriptional regulator</fullName>
    </submittedName>
</protein>
<keyword evidence="3" id="KW-0804">Transcription</keyword>
<evidence type="ECO:0000313" key="6">
    <source>
        <dbReference type="EMBL" id="HIS77444.1"/>
    </source>
</evidence>
<dbReference type="SMART" id="SM00418">
    <property type="entry name" value="HTH_ARSR"/>
    <property type="match status" value="1"/>
</dbReference>
<dbReference type="CDD" id="cd00090">
    <property type="entry name" value="HTH_ARSR"/>
    <property type="match status" value="1"/>
</dbReference>
<dbReference type="InterPro" id="IPR051011">
    <property type="entry name" value="Metal_resp_trans_reg"/>
</dbReference>
<keyword evidence="2" id="KW-0238">DNA-binding</keyword>
<evidence type="ECO:0000313" key="7">
    <source>
        <dbReference type="Proteomes" id="UP000824002"/>
    </source>
</evidence>
<dbReference type="PANTHER" id="PTHR43132:SF6">
    <property type="entry name" value="HTH-TYPE TRANSCRIPTIONAL REPRESSOR CZRA"/>
    <property type="match status" value="1"/>
</dbReference>
<dbReference type="PROSITE" id="PS00846">
    <property type="entry name" value="HTH_ARSR_1"/>
    <property type="match status" value="1"/>
</dbReference>
<reference evidence="6" key="2">
    <citation type="journal article" date="2021" name="PeerJ">
        <title>Extensive microbial diversity within the chicken gut microbiome revealed by metagenomics and culture.</title>
        <authorList>
            <person name="Gilroy R."/>
            <person name="Ravi A."/>
            <person name="Getino M."/>
            <person name="Pursley I."/>
            <person name="Horton D.L."/>
            <person name="Alikhan N.F."/>
            <person name="Baker D."/>
            <person name="Gharbi K."/>
            <person name="Hall N."/>
            <person name="Watson M."/>
            <person name="Adriaenssens E.M."/>
            <person name="Foster-Nyarko E."/>
            <person name="Jarju S."/>
            <person name="Secka A."/>
            <person name="Antonio M."/>
            <person name="Oren A."/>
            <person name="Chaudhuri R.R."/>
            <person name="La Ragione R."/>
            <person name="Hildebrand F."/>
            <person name="Pallen M.J."/>
        </authorList>
    </citation>
    <scope>NUCLEOTIDE SEQUENCE</scope>
    <source>
        <strain evidence="6">CHK199-13235</strain>
    </source>
</reference>
<gene>
    <name evidence="6" type="ORF">IAB51_11660</name>
</gene>
<feature type="domain" description="HTH arsR-type" evidence="5">
    <location>
        <begin position="32"/>
        <end position="125"/>
    </location>
</feature>
<dbReference type="PANTHER" id="PTHR43132">
    <property type="entry name" value="ARSENICAL RESISTANCE OPERON REPRESSOR ARSR-RELATED"/>
    <property type="match status" value="1"/>
</dbReference>
<dbReference type="InterPro" id="IPR036390">
    <property type="entry name" value="WH_DNA-bd_sf"/>
</dbReference>
<sequence>MEHILSKNLPDISCEEPHLHPDAVEEAESQMPDDDTLMEVSDFFKALSDSSRLKIIAALISRELCVCDISEIAGQSQSAVSHQLRVLRAARIVKYRRDGKQVFYSIDDAHIAEIIQTTIRHLNEE</sequence>
<reference evidence="6" key="1">
    <citation type="submission" date="2020-10" db="EMBL/GenBank/DDBJ databases">
        <authorList>
            <person name="Gilroy R."/>
        </authorList>
    </citation>
    <scope>NUCLEOTIDE SEQUENCE</scope>
    <source>
        <strain evidence="6">CHK199-13235</strain>
    </source>
</reference>
<evidence type="ECO:0000259" key="5">
    <source>
        <dbReference type="PROSITE" id="PS50987"/>
    </source>
</evidence>
<dbReference type="NCBIfam" id="NF033788">
    <property type="entry name" value="HTH_metalloreg"/>
    <property type="match status" value="1"/>
</dbReference>
<dbReference type="PRINTS" id="PR00778">
    <property type="entry name" value="HTHARSR"/>
</dbReference>
<dbReference type="InterPro" id="IPR001845">
    <property type="entry name" value="HTH_ArsR_DNA-bd_dom"/>
</dbReference>
<evidence type="ECO:0000256" key="2">
    <source>
        <dbReference type="ARBA" id="ARBA00023125"/>
    </source>
</evidence>
<evidence type="ECO:0000256" key="3">
    <source>
        <dbReference type="ARBA" id="ARBA00023163"/>
    </source>
</evidence>
<evidence type="ECO:0000256" key="1">
    <source>
        <dbReference type="ARBA" id="ARBA00023015"/>
    </source>
</evidence>
<keyword evidence="4" id="KW-0105">Cadmium resistance</keyword>
<keyword evidence="1" id="KW-0805">Transcription regulation</keyword>
<evidence type="ECO:0000256" key="4">
    <source>
        <dbReference type="ARBA" id="ARBA00043263"/>
    </source>
</evidence>
<proteinExistence type="predicted"/>
<accession>A0A9D1FPR4</accession>
<dbReference type="SUPFAM" id="SSF46785">
    <property type="entry name" value="Winged helix' DNA-binding domain"/>
    <property type="match status" value="1"/>
</dbReference>
<dbReference type="Pfam" id="PF01022">
    <property type="entry name" value="HTH_5"/>
    <property type="match status" value="1"/>
</dbReference>